<protein>
    <submittedName>
        <fullName evidence="2">MaoC family dehydratase</fullName>
    </submittedName>
</protein>
<gene>
    <name evidence="2" type="ORF">DY251_18040</name>
</gene>
<dbReference type="PANTHER" id="PTHR42993:SF1">
    <property type="entry name" value="MAOC-LIKE DEHYDRATASE DOMAIN-CONTAINING PROTEIN"/>
    <property type="match status" value="1"/>
</dbReference>
<proteinExistence type="predicted"/>
<dbReference type="InterPro" id="IPR039375">
    <property type="entry name" value="NodN-like"/>
</dbReference>
<dbReference type="SUPFAM" id="SSF54637">
    <property type="entry name" value="Thioesterase/thiol ester dehydrase-isomerase"/>
    <property type="match status" value="1"/>
</dbReference>
<evidence type="ECO:0000259" key="1">
    <source>
        <dbReference type="Pfam" id="PF01575"/>
    </source>
</evidence>
<dbReference type="AlphaFoldDB" id="A0A371X6J8"/>
<accession>A0A371X6J8</accession>
<comment type="caution">
    <text evidence="2">The sequence shown here is derived from an EMBL/GenBank/DDBJ whole genome shotgun (WGS) entry which is preliminary data.</text>
</comment>
<name>A0A371X6J8_9HYPH</name>
<feature type="domain" description="MaoC-like" evidence="1">
    <location>
        <begin position="15"/>
        <end position="121"/>
    </location>
</feature>
<sequence length="162" mass="18121">MNEQPPPTFEELKAMVGQDLSVSDWVLIDQQRINRFAEATGDTQWVHLDAERARRESPFRKPVAHGHLTLALVAALGQTIGAIPENTQAAINHGIEHVRFLSPVLVGSRVRLHSKLLAVDDVGPGQYLIRVLNTMEVEGQQTPALTCECLTMFYERRARRTS</sequence>
<organism evidence="2 3">
    <name type="scientific">Mesorhizobium denitrificans</name>
    <dbReference type="NCBI Taxonomy" id="2294114"/>
    <lineage>
        <taxon>Bacteria</taxon>
        <taxon>Pseudomonadati</taxon>
        <taxon>Pseudomonadota</taxon>
        <taxon>Alphaproteobacteria</taxon>
        <taxon>Hyphomicrobiales</taxon>
        <taxon>Phyllobacteriaceae</taxon>
        <taxon>Mesorhizobium</taxon>
    </lineage>
</organism>
<keyword evidence="3" id="KW-1185">Reference proteome</keyword>
<dbReference type="RefSeq" id="WP_116625305.1">
    <property type="nucleotide sequence ID" value="NZ_QURN01000016.1"/>
</dbReference>
<dbReference type="EMBL" id="QURN01000016">
    <property type="protein sequence ID" value="RFC64862.1"/>
    <property type="molecule type" value="Genomic_DNA"/>
</dbReference>
<dbReference type="Gene3D" id="3.10.129.10">
    <property type="entry name" value="Hotdog Thioesterase"/>
    <property type="match status" value="1"/>
</dbReference>
<dbReference type="CDD" id="cd03450">
    <property type="entry name" value="NodN"/>
    <property type="match status" value="1"/>
</dbReference>
<dbReference type="Pfam" id="PF01575">
    <property type="entry name" value="MaoC_dehydratas"/>
    <property type="match status" value="1"/>
</dbReference>
<evidence type="ECO:0000313" key="2">
    <source>
        <dbReference type="EMBL" id="RFC64862.1"/>
    </source>
</evidence>
<dbReference type="PANTHER" id="PTHR42993">
    <property type="entry name" value="MAOC-LIKE DEHYDRATASE DOMAIN-CONTAINING PROTEIN"/>
    <property type="match status" value="1"/>
</dbReference>
<dbReference type="Proteomes" id="UP000262379">
    <property type="component" value="Unassembled WGS sequence"/>
</dbReference>
<evidence type="ECO:0000313" key="3">
    <source>
        <dbReference type="Proteomes" id="UP000262379"/>
    </source>
</evidence>
<dbReference type="InterPro" id="IPR029069">
    <property type="entry name" value="HotDog_dom_sf"/>
</dbReference>
<dbReference type="InterPro" id="IPR002539">
    <property type="entry name" value="MaoC-like_dom"/>
</dbReference>
<reference evidence="3" key="1">
    <citation type="submission" date="2018-08" db="EMBL/GenBank/DDBJ databases">
        <authorList>
            <person name="Im W.T."/>
        </authorList>
    </citation>
    <scope>NUCLEOTIDE SEQUENCE [LARGE SCALE GENOMIC DNA]</scope>
    <source>
        <strain evidence="3">LA-28</strain>
    </source>
</reference>